<name>A0A0A9H7Q4_ARUDO</name>
<feature type="region of interest" description="Disordered" evidence="1">
    <location>
        <begin position="1"/>
        <end position="21"/>
    </location>
</feature>
<reference evidence="2" key="1">
    <citation type="submission" date="2014-09" db="EMBL/GenBank/DDBJ databases">
        <authorList>
            <person name="Magalhaes I.L.F."/>
            <person name="Oliveira U."/>
            <person name="Santos F.R."/>
            <person name="Vidigal T.H.D.A."/>
            <person name="Brescovit A.D."/>
            <person name="Santos A.J."/>
        </authorList>
    </citation>
    <scope>NUCLEOTIDE SEQUENCE</scope>
    <source>
        <tissue evidence="2">Shoot tissue taken approximately 20 cm above the soil surface</tissue>
    </source>
</reference>
<proteinExistence type="predicted"/>
<dbReference type="EMBL" id="GBRH01168968">
    <property type="protein sequence ID" value="JAE28928.1"/>
    <property type="molecule type" value="Transcribed_RNA"/>
</dbReference>
<accession>A0A0A9H7Q4</accession>
<evidence type="ECO:0000313" key="2">
    <source>
        <dbReference type="EMBL" id="JAE28928.1"/>
    </source>
</evidence>
<reference evidence="2" key="2">
    <citation type="journal article" date="2015" name="Data Brief">
        <title>Shoot transcriptome of the giant reed, Arundo donax.</title>
        <authorList>
            <person name="Barrero R.A."/>
            <person name="Guerrero F.D."/>
            <person name="Moolhuijzen P."/>
            <person name="Goolsby J.A."/>
            <person name="Tidwell J."/>
            <person name="Bellgard S.E."/>
            <person name="Bellgard M.I."/>
        </authorList>
    </citation>
    <scope>NUCLEOTIDE SEQUENCE</scope>
    <source>
        <tissue evidence="2">Shoot tissue taken approximately 20 cm above the soil surface</tissue>
    </source>
</reference>
<organism evidence="2">
    <name type="scientific">Arundo donax</name>
    <name type="common">Giant reed</name>
    <name type="synonym">Donax arundinaceus</name>
    <dbReference type="NCBI Taxonomy" id="35708"/>
    <lineage>
        <taxon>Eukaryota</taxon>
        <taxon>Viridiplantae</taxon>
        <taxon>Streptophyta</taxon>
        <taxon>Embryophyta</taxon>
        <taxon>Tracheophyta</taxon>
        <taxon>Spermatophyta</taxon>
        <taxon>Magnoliopsida</taxon>
        <taxon>Liliopsida</taxon>
        <taxon>Poales</taxon>
        <taxon>Poaceae</taxon>
        <taxon>PACMAD clade</taxon>
        <taxon>Arundinoideae</taxon>
        <taxon>Arundineae</taxon>
        <taxon>Arundo</taxon>
    </lineage>
</organism>
<sequence>MSLLTPTRSSPLSATSCSSLL</sequence>
<dbReference type="AlphaFoldDB" id="A0A0A9H7Q4"/>
<protein>
    <submittedName>
        <fullName evidence="2">Uncharacterized protein</fullName>
    </submittedName>
</protein>
<evidence type="ECO:0000256" key="1">
    <source>
        <dbReference type="SAM" id="MobiDB-lite"/>
    </source>
</evidence>